<comment type="caution">
    <text evidence="1">The sequence shown here is derived from an EMBL/GenBank/DDBJ whole genome shotgun (WGS) entry which is preliminary data.</text>
</comment>
<name>A0A5B7I4D0_PORTR</name>
<organism evidence="1 2">
    <name type="scientific">Portunus trituberculatus</name>
    <name type="common">Swimming crab</name>
    <name type="synonym">Neptunus trituberculatus</name>
    <dbReference type="NCBI Taxonomy" id="210409"/>
    <lineage>
        <taxon>Eukaryota</taxon>
        <taxon>Metazoa</taxon>
        <taxon>Ecdysozoa</taxon>
        <taxon>Arthropoda</taxon>
        <taxon>Crustacea</taxon>
        <taxon>Multicrustacea</taxon>
        <taxon>Malacostraca</taxon>
        <taxon>Eumalacostraca</taxon>
        <taxon>Eucarida</taxon>
        <taxon>Decapoda</taxon>
        <taxon>Pleocyemata</taxon>
        <taxon>Brachyura</taxon>
        <taxon>Eubrachyura</taxon>
        <taxon>Portunoidea</taxon>
        <taxon>Portunidae</taxon>
        <taxon>Portuninae</taxon>
        <taxon>Portunus</taxon>
    </lineage>
</organism>
<gene>
    <name evidence="1" type="ORF">E2C01_070027</name>
</gene>
<reference evidence="1 2" key="1">
    <citation type="submission" date="2019-05" db="EMBL/GenBank/DDBJ databases">
        <title>Another draft genome of Portunus trituberculatus and its Hox gene families provides insights of decapod evolution.</title>
        <authorList>
            <person name="Jeong J.-H."/>
            <person name="Song I."/>
            <person name="Kim S."/>
            <person name="Choi T."/>
            <person name="Kim D."/>
            <person name="Ryu S."/>
            <person name="Kim W."/>
        </authorList>
    </citation>
    <scope>NUCLEOTIDE SEQUENCE [LARGE SCALE GENOMIC DNA]</scope>
    <source>
        <tissue evidence="1">Muscle</tissue>
    </source>
</reference>
<dbReference type="AlphaFoldDB" id="A0A5B7I4D0"/>
<keyword evidence="2" id="KW-1185">Reference proteome</keyword>
<accession>A0A5B7I4D0</accession>
<sequence length="80" mass="8864">MRLRLCGRRGLVLDRLTRTHTHPDTSYSSRATGPLLTAASINTIPMVERGDLEQGANFMLAIVIWGSGLVHALDRHEIAR</sequence>
<evidence type="ECO:0000313" key="1">
    <source>
        <dbReference type="EMBL" id="MPC75634.1"/>
    </source>
</evidence>
<dbReference type="Proteomes" id="UP000324222">
    <property type="component" value="Unassembled WGS sequence"/>
</dbReference>
<proteinExistence type="predicted"/>
<protein>
    <submittedName>
        <fullName evidence="1">Uncharacterized protein</fullName>
    </submittedName>
</protein>
<dbReference type="EMBL" id="VSRR010041545">
    <property type="protein sequence ID" value="MPC75634.1"/>
    <property type="molecule type" value="Genomic_DNA"/>
</dbReference>
<evidence type="ECO:0000313" key="2">
    <source>
        <dbReference type="Proteomes" id="UP000324222"/>
    </source>
</evidence>